<proteinExistence type="predicted"/>
<name>A0A7R8CCU8_LEPSM</name>
<dbReference type="EMBL" id="HG994580">
    <property type="protein sequence ID" value="CAF2772853.1"/>
    <property type="molecule type" value="Genomic_DNA"/>
</dbReference>
<gene>
    <name evidence="1" type="ORF">LSAA_1844</name>
</gene>
<dbReference type="AlphaFoldDB" id="A0A7R8CCU8"/>
<accession>A0A7R8CCU8</accession>
<organism evidence="1 2">
    <name type="scientific">Lepeophtheirus salmonis</name>
    <name type="common">Salmon louse</name>
    <name type="synonym">Caligus salmonis</name>
    <dbReference type="NCBI Taxonomy" id="72036"/>
    <lineage>
        <taxon>Eukaryota</taxon>
        <taxon>Metazoa</taxon>
        <taxon>Ecdysozoa</taxon>
        <taxon>Arthropoda</taxon>
        <taxon>Crustacea</taxon>
        <taxon>Multicrustacea</taxon>
        <taxon>Hexanauplia</taxon>
        <taxon>Copepoda</taxon>
        <taxon>Siphonostomatoida</taxon>
        <taxon>Caligidae</taxon>
        <taxon>Lepeophtheirus</taxon>
    </lineage>
</organism>
<evidence type="ECO:0000313" key="1">
    <source>
        <dbReference type="EMBL" id="CAF2772853.1"/>
    </source>
</evidence>
<dbReference type="Proteomes" id="UP000675881">
    <property type="component" value="Chromosome 1"/>
</dbReference>
<reference evidence="1" key="1">
    <citation type="submission" date="2021-02" db="EMBL/GenBank/DDBJ databases">
        <authorList>
            <person name="Bekaert M."/>
        </authorList>
    </citation>
    <scope>NUCLEOTIDE SEQUENCE</scope>
    <source>
        <strain evidence="1">IoA-00</strain>
    </source>
</reference>
<protein>
    <submittedName>
        <fullName evidence="1">(salmon louse) hypothetical protein</fullName>
    </submittedName>
</protein>
<evidence type="ECO:0000313" key="2">
    <source>
        <dbReference type="Proteomes" id="UP000675881"/>
    </source>
</evidence>
<keyword evidence="2" id="KW-1185">Reference proteome</keyword>
<sequence length="158" mass="17669">MSGKMSGKKLNMANTLSKVSDLKKEAGTYSCGDCQKKVTDLLIPSQSNKKNPDIKPFILKLVKMIKAVNECIPCLCKAVNRKRGISFEGFIKNEANNHWLGTLGVVNFFGAAIVFVSPSNASTLETDKYTTRRQTFVYRTSMSHKDDDKSSFKYEKLL</sequence>